<protein>
    <submittedName>
        <fullName evidence="2">Helix-turn-helix transcriptional regulator</fullName>
    </submittedName>
</protein>
<name>A0AAW6CC52_FLAPL</name>
<dbReference type="SUPFAM" id="SSF47413">
    <property type="entry name" value="lambda repressor-like DNA-binding domains"/>
    <property type="match status" value="1"/>
</dbReference>
<proteinExistence type="predicted"/>
<dbReference type="Proteomes" id="UP001211173">
    <property type="component" value="Unassembled WGS sequence"/>
</dbReference>
<dbReference type="PROSITE" id="PS50943">
    <property type="entry name" value="HTH_CROC1"/>
    <property type="match status" value="1"/>
</dbReference>
<dbReference type="SMART" id="SM00530">
    <property type="entry name" value="HTH_XRE"/>
    <property type="match status" value="1"/>
</dbReference>
<evidence type="ECO:0000259" key="1">
    <source>
        <dbReference type="PROSITE" id="PS50943"/>
    </source>
</evidence>
<dbReference type="RefSeq" id="WP_195325264.1">
    <property type="nucleotide sequence ID" value="NZ_JADMVZ010000006.1"/>
</dbReference>
<dbReference type="Pfam" id="PF13560">
    <property type="entry name" value="HTH_31"/>
    <property type="match status" value="1"/>
</dbReference>
<feature type="domain" description="HTH cro/C1-type" evidence="1">
    <location>
        <begin position="20"/>
        <end position="74"/>
    </location>
</feature>
<dbReference type="AlphaFoldDB" id="A0AAW6CC52"/>
<evidence type="ECO:0000313" key="2">
    <source>
        <dbReference type="EMBL" id="MDB7932121.1"/>
    </source>
</evidence>
<organism evidence="2 3">
    <name type="scientific">Flavonifractor plautii</name>
    <name type="common">Fusobacterium plautii</name>
    <dbReference type="NCBI Taxonomy" id="292800"/>
    <lineage>
        <taxon>Bacteria</taxon>
        <taxon>Bacillati</taxon>
        <taxon>Bacillota</taxon>
        <taxon>Clostridia</taxon>
        <taxon>Eubacteriales</taxon>
        <taxon>Oscillospiraceae</taxon>
        <taxon>Flavonifractor</taxon>
    </lineage>
</organism>
<gene>
    <name evidence="2" type="ORF">PNE06_03430</name>
</gene>
<dbReference type="InterPro" id="IPR001387">
    <property type="entry name" value="Cro/C1-type_HTH"/>
</dbReference>
<dbReference type="EMBL" id="JAQLWV010000004">
    <property type="protein sequence ID" value="MDB7932121.1"/>
    <property type="molecule type" value="Genomic_DNA"/>
</dbReference>
<dbReference type="CDD" id="cd00093">
    <property type="entry name" value="HTH_XRE"/>
    <property type="match status" value="1"/>
</dbReference>
<evidence type="ECO:0000313" key="3">
    <source>
        <dbReference type="Proteomes" id="UP001211173"/>
    </source>
</evidence>
<dbReference type="InterPro" id="IPR010982">
    <property type="entry name" value="Lambda_DNA-bd_dom_sf"/>
</dbReference>
<accession>A0AAW6CC52</accession>
<dbReference type="GO" id="GO:0003677">
    <property type="term" value="F:DNA binding"/>
    <property type="evidence" value="ECO:0007669"/>
    <property type="project" value="InterPro"/>
</dbReference>
<comment type="caution">
    <text evidence="2">The sequence shown here is derived from an EMBL/GenBank/DDBJ whole genome shotgun (WGS) entry which is preliminary data.</text>
</comment>
<dbReference type="Gene3D" id="1.10.260.40">
    <property type="entry name" value="lambda repressor-like DNA-binding domains"/>
    <property type="match status" value="1"/>
</dbReference>
<reference evidence="2" key="1">
    <citation type="submission" date="2023-01" db="EMBL/GenBank/DDBJ databases">
        <title>Human gut microbiome strain richness.</title>
        <authorList>
            <person name="Chen-Liaw A."/>
        </authorList>
    </citation>
    <scope>NUCLEOTIDE SEQUENCE</scope>
    <source>
        <strain evidence="2">1001287st1_F4_1001285I_161205</strain>
    </source>
</reference>
<sequence>MCKVSGLMSRRFSILFGARLRVVRISRGMGLDEFSALLGISKQDLRRYEWGRRCLRLTAVWDFSQKLGVPLHVLVGELPPDSLR</sequence>